<evidence type="ECO:0000313" key="3">
    <source>
        <dbReference type="Proteomes" id="UP001292094"/>
    </source>
</evidence>
<accession>A0AAE1PCL3</accession>
<evidence type="ECO:0000256" key="1">
    <source>
        <dbReference type="SAM" id="MobiDB-lite"/>
    </source>
</evidence>
<dbReference type="EMBL" id="JAWZYT010002208">
    <property type="protein sequence ID" value="KAK4305953.1"/>
    <property type="molecule type" value="Genomic_DNA"/>
</dbReference>
<dbReference type="Proteomes" id="UP001292094">
    <property type="component" value="Unassembled WGS sequence"/>
</dbReference>
<gene>
    <name evidence="2" type="ORF">Pmani_022189</name>
</gene>
<keyword evidence="3" id="KW-1185">Reference proteome</keyword>
<feature type="region of interest" description="Disordered" evidence="1">
    <location>
        <begin position="41"/>
        <end position="75"/>
    </location>
</feature>
<protein>
    <submittedName>
        <fullName evidence="2">Uncharacterized protein</fullName>
    </submittedName>
</protein>
<reference evidence="2" key="1">
    <citation type="submission" date="2023-11" db="EMBL/GenBank/DDBJ databases">
        <title>Genome assemblies of two species of porcelain crab, Petrolisthes cinctipes and Petrolisthes manimaculis (Anomura: Porcellanidae).</title>
        <authorList>
            <person name="Angst P."/>
        </authorList>
    </citation>
    <scope>NUCLEOTIDE SEQUENCE</scope>
    <source>
        <strain evidence="2">PB745_02</strain>
        <tissue evidence="2">Gill</tissue>
    </source>
</reference>
<dbReference type="AlphaFoldDB" id="A0AAE1PCL3"/>
<name>A0AAE1PCL3_9EUCA</name>
<evidence type="ECO:0000313" key="2">
    <source>
        <dbReference type="EMBL" id="KAK4305953.1"/>
    </source>
</evidence>
<organism evidence="2 3">
    <name type="scientific">Petrolisthes manimaculis</name>
    <dbReference type="NCBI Taxonomy" id="1843537"/>
    <lineage>
        <taxon>Eukaryota</taxon>
        <taxon>Metazoa</taxon>
        <taxon>Ecdysozoa</taxon>
        <taxon>Arthropoda</taxon>
        <taxon>Crustacea</taxon>
        <taxon>Multicrustacea</taxon>
        <taxon>Malacostraca</taxon>
        <taxon>Eumalacostraca</taxon>
        <taxon>Eucarida</taxon>
        <taxon>Decapoda</taxon>
        <taxon>Pleocyemata</taxon>
        <taxon>Anomura</taxon>
        <taxon>Galatheoidea</taxon>
        <taxon>Porcellanidae</taxon>
        <taxon>Petrolisthes</taxon>
    </lineage>
</organism>
<comment type="caution">
    <text evidence="2">The sequence shown here is derived from an EMBL/GenBank/DDBJ whole genome shotgun (WGS) entry which is preliminary data.</text>
</comment>
<sequence length="75" mass="7679">MLTFVSTRDRISVAHPTLLGTCDTHNAASSSSTMSKLIAAARRTPAPGGRGNTRIHPCRGRAADCSAEAPAATAS</sequence>
<proteinExistence type="predicted"/>